<dbReference type="InterPro" id="IPR025997">
    <property type="entry name" value="SBP_2_dom"/>
</dbReference>
<dbReference type="SUPFAM" id="SSF53822">
    <property type="entry name" value="Periplasmic binding protein-like I"/>
    <property type="match status" value="1"/>
</dbReference>
<reference evidence="4 5" key="1">
    <citation type="submission" date="2022-09" db="EMBL/GenBank/DDBJ databases">
        <authorList>
            <person name="Han X.L."/>
            <person name="Wang Q."/>
            <person name="Lu T."/>
        </authorList>
    </citation>
    <scope>NUCLEOTIDE SEQUENCE [LARGE SCALE GENOMIC DNA]</scope>
    <source>
        <strain evidence="4 5">WQ 127069</strain>
    </source>
</reference>
<dbReference type="RefSeq" id="WP_262683552.1">
    <property type="nucleotide sequence ID" value="NZ_JAOQIO010000020.1"/>
</dbReference>
<accession>A0ABT2UBZ6</accession>
<dbReference type="InterPro" id="IPR050555">
    <property type="entry name" value="Bact_Solute-Bind_Prot2"/>
</dbReference>
<name>A0ABT2UBZ6_9BACL</name>
<comment type="similarity">
    <text evidence="2">Belongs to the bacterial solute-binding protein 2 family.</text>
</comment>
<gene>
    <name evidence="4" type="ORF">OB236_08430</name>
</gene>
<protein>
    <submittedName>
        <fullName evidence="4">Sugar ABC transporter substrate-binding protein</fullName>
    </submittedName>
</protein>
<keyword evidence="5" id="KW-1185">Reference proteome</keyword>
<dbReference type="Proteomes" id="UP001652445">
    <property type="component" value="Unassembled WGS sequence"/>
</dbReference>
<dbReference type="EMBL" id="JAOQIO010000020">
    <property type="protein sequence ID" value="MCU6792150.1"/>
    <property type="molecule type" value="Genomic_DNA"/>
</dbReference>
<dbReference type="CDD" id="cd01536">
    <property type="entry name" value="PBP1_ABC_sugar_binding-like"/>
    <property type="match status" value="1"/>
</dbReference>
<dbReference type="InterPro" id="IPR028082">
    <property type="entry name" value="Peripla_BP_I"/>
</dbReference>
<comment type="subcellular location">
    <subcellularLocation>
        <location evidence="1">Cell envelope</location>
    </subcellularLocation>
</comment>
<feature type="domain" description="Periplasmic binding protein" evidence="3">
    <location>
        <begin position="62"/>
        <end position="303"/>
    </location>
</feature>
<evidence type="ECO:0000256" key="2">
    <source>
        <dbReference type="ARBA" id="ARBA00007639"/>
    </source>
</evidence>
<proteinExistence type="inferred from homology"/>
<dbReference type="PANTHER" id="PTHR30036:SF7">
    <property type="entry name" value="ABC TRANSPORTER PERIPLASMIC-BINDING PROTEIN YPHF"/>
    <property type="match status" value="1"/>
</dbReference>
<evidence type="ECO:0000259" key="3">
    <source>
        <dbReference type="Pfam" id="PF13407"/>
    </source>
</evidence>
<sequence length="330" mass="37162">MRKWLGFFLSITCIATTLVFTMYYTYQFYMANQTDEFQNTAAPDTKYRLMFIATEQNAPSRGRVQERALEEAQKQGASIQFRNAVRPNEDEIMKQMEVGIAARVDVMIVQGMDSPRFVQVVNKASAQGIAVITVFTDSPDSLRKVYVGADHFIEGNQMADKVAKAVHYEGAVGILYDSKDHSYQNERLKGIVQALSKYPAIRVVQAQFEGDSRDGAYRRTNDLLNDGEHLRAVVGLSSESVVGSVQALTSRDRIQDYFVAAFDDSPEIMHLISSNKIDGVMLHDDGDVGQTSVSLALEWLRGKNLPLEPYHYVTNRLYTSEEFMHENIAK</sequence>
<comment type="caution">
    <text evidence="4">The sequence shown here is derived from an EMBL/GenBank/DDBJ whole genome shotgun (WGS) entry which is preliminary data.</text>
</comment>
<evidence type="ECO:0000256" key="1">
    <source>
        <dbReference type="ARBA" id="ARBA00004196"/>
    </source>
</evidence>
<organism evidence="4 5">
    <name type="scientific">Paenibacillus baimaensis</name>
    <dbReference type="NCBI Taxonomy" id="2982185"/>
    <lineage>
        <taxon>Bacteria</taxon>
        <taxon>Bacillati</taxon>
        <taxon>Bacillota</taxon>
        <taxon>Bacilli</taxon>
        <taxon>Bacillales</taxon>
        <taxon>Paenibacillaceae</taxon>
        <taxon>Paenibacillus</taxon>
    </lineage>
</organism>
<dbReference type="Pfam" id="PF13407">
    <property type="entry name" value="Peripla_BP_4"/>
    <property type="match status" value="1"/>
</dbReference>
<dbReference type="Gene3D" id="3.40.50.2300">
    <property type="match status" value="2"/>
</dbReference>
<evidence type="ECO:0000313" key="5">
    <source>
        <dbReference type="Proteomes" id="UP001652445"/>
    </source>
</evidence>
<evidence type="ECO:0000313" key="4">
    <source>
        <dbReference type="EMBL" id="MCU6792150.1"/>
    </source>
</evidence>
<dbReference type="PANTHER" id="PTHR30036">
    <property type="entry name" value="D-XYLOSE-BINDING PERIPLASMIC PROTEIN"/>
    <property type="match status" value="1"/>
</dbReference>